<accession>A0AAD3P1G5</accession>
<keyword evidence="2" id="KW-1185">Reference proteome</keyword>
<evidence type="ECO:0000313" key="1">
    <source>
        <dbReference type="EMBL" id="GMG98214.1"/>
    </source>
</evidence>
<proteinExistence type="predicted"/>
<name>A0AAD3P1G5_NEPGR</name>
<organism evidence="1 2">
    <name type="scientific">Nepenthes gracilis</name>
    <name type="common">Slender pitcher plant</name>
    <dbReference type="NCBI Taxonomy" id="150966"/>
    <lineage>
        <taxon>Eukaryota</taxon>
        <taxon>Viridiplantae</taxon>
        <taxon>Streptophyta</taxon>
        <taxon>Embryophyta</taxon>
        <taxon>Tracheophyta</taxon>
        <taxon>Spermatophyta</taxon>
        <taxon>Magnoliopsida</taxon>
        <taxon>eudicotyledons</taxon>
        <taxon>Gunneridae</taxon>
        <taxon>Pentapetalae</taxon>
        <taxon>Caryophyllales</taxon>
        <taxon>Nepenthaceae</taxon>
        <taxon>Nepenthes</taxon>
    </lineage>
</organism>
<sequence length="128" mass="14762">MTQEGCCPEKVKMNFSGGFFGEDFGLGEVQGYCRRSAFRSEILKDFLAGAKSGRSKEARSHHQDLPTVWQRNGEDTSLNHILHHYLRVCDLIHKLLEKVEMFCKISPIFILEVYESLTRMPILRVFLP</sequence>
<dbReference type="AlphaFoldDB" id="A0AAD3P1G5"/>
<protein>
    <submittedName>
        <fullName evidence="1">Uncharacterized protein</fullName>
    </submittedName>
</protein>
<comment type="caution">
    <text evidence="1">The sequence shown here is derived from an EMBL/GenBank/DDBJ whole genome shotgun (WGS) entry which is preliminary data.</text>
</comment>
<evidence type="ECO:0000313" key="2">
    <source>
        <dbReference type="Proteomes" id="UP001279734"/>
    </source>
</evidence>
<reference evidence="1" key="1">
    <citation type="submission" date="2023-05" db="EMBL/GenBank/DDBJ databases">
        <title>Nepenthes gracilis genome sequencing.</title>
        <authorList>
            <person name="Fukushima K."/>
        </authorList>
    </citation>
    <scope>NUCLEOTIDE SEQUENCE</scope>
    <source>
        <strain evidence="1">SING2019-196</strain>
    </source>
</reference>
<gene>
    <name evidence="1" type="ORF">Nepgr_000054</name>
</gene>
<dbReference type="Proteomes" id="UP001279734">
    <property type="component" value="Unassembled WGS sequence"/>
</dbReference>
<dbReference type="EMBL" id="BSYO01000001">
    <property type="protein sequence ID" value="GMG98214.1"/>
    <property type="molecule type" value="Genomic_DNA"/>
</dbReference>